<dbReference type="GO" id="GO:0006979">
    <property type="term" value="P:response to oxidative stress"/>
    <property type="evidence" value="ECO:0007669"/>
    <property type="project" value="UniProtKB-UniRule"/>
</dbReference>
<dbReference type="GO" id="GO:0005576">
    <property type="term" value="C:extracellular region"/>
    <property type="evidence" value="ECO:0007669"/>
    <property type="project" value="UniProtKB-SubCell"/>
</dbReference>
<gene>
    <name evidence="20" type="ORF">MKW98_022733</name>
</gene>
<evidence type="ECO:0000313" key="21">
    <source>
        <dbReference type="Proteomes" id="UP001202328"/>
    </source>
</evidence>
<dbReference type="AlphaFoldDB" id="A0AAD4Y032"/>
<feature type="binding site" evidence="15">
    <location>
        <position position="240"/>
    </location>
    <ligand>
        <name>Ca(2+)</name>
        <dbReference type="ChEBI" id="CHEBI:29108"/>
        <label>2</label>
    </ligand>
</feature>
<feature type="disulfide bond" evidence="17">
    <location>
        <begin position="35"/>
        <end position="115"/>
    </location>
</feature>
<dbReference type="PROSITE" id="PS50873">
    <property type="entry name" value="PEROXIDASE_4"/>
    <property type="match status" value="1"/>
</dbReference>
<dbReference type="InterPro" id="IPR019794">
    <property type="entry name" value="Peroxidases_AS"/>
</dbReference>
<keyword evidence="4 18" id="KW-0575">Peroxidase</keyword>
<keyword evidence="8 18" id="KW-0560">Oxidoreductase</keyword>
<keyword evidence="21" id="KW-1185">Reference proteome</keyword>
<evidence type="ECO:0000256" key="8">
    <source>
        <dbReference type="ARBA" id="ARBA00023002"/>
    </source>
</evidence>
<keyword evidence="10 17" id="KW-1015">Disulfide bond</keyword>
<evidence type="ECO:0000256" key="4">
    <source>
        <dbReference type="ARBA" id="ARBA00022559"/>
    </source>
</evidence>
<evidence type="ECO:0000256" key="3">
    <source>
        <dbReference type="ARBA" id="ARBA00012313"/>
    </source>
</evidence>
<keyword evidence="18" id="KW-0964">Secreted</keyword>
<dbReference type="PANTHER" id="PTHR31388">
    <property type="entry name" value="PEROXIDASE 72-RELATED"/>
    <property type="match status" value="1"/>
</dbReference>
<feature type="active site" description="Proton acceptor" evidence="13">
    <location>
        <position position="66"/>
    </location>
</feature>
<evidence type="ECO:0000259" key="19">
    <source>
        <dbReference type="PROSITE" id="PS50873"/>
    </source>
</evidence>
<protein>
    <recommendedName>
        <fullName evidence="3 18">Peroxidase</fullName>
        <ecNumber evidence="3 18">1.11.1.7</ecNumber>
    </recommendedName>
</protein>
<dbReference type="PROSITE" id="PS00435">
    <property type="entry name" value="PEROXIDASE_1"/>
    <property type="match status" value="1"/>
</dbReference>
<keyword evidence="11" id="KW-0325">Glycoprotein</keyword>
<keyword evidence="7 15" id="KW-0106">Calcium</keyword>
<feature type="disulfide bond" evidence="17">
    <location>
        <begin position="121"/>
        <end position="316"/>
    </location>
</feature>
<comment type="cofactor">
    <cofactor evidence="15 18">
        <name>heme b</name>
        <dbReference type="ChEBI" id="CHEBI:60344"/>
    </cofactor>
    <text evidence="15 18">Binds 1 heme b (iron(II)-protoporphyrin IX) group per subunit.</text>
</comment>
<feature type="binding site" evidence="15">
    <location>
        <position position="76"/>
    </location>
    <ligand>
        <name>Ca(2+)</name>
        <dbReference type="ChEBI" id="CHEBI:29108"/>
        <label>1</label>
    </ligand>
</feature>
<proteinExistence type="inferred from homology"/>
<dbReference type="Gene3D" id="1.10.520.10">
    <property type="match status" value="1"/>
</dbReference>
<dbReference type="PRINTS" id="PR00458">
    <property type="entry name" value="PEROXIDASE"/>
</dbReference>
<keyword evidence="9 15" id="KW-0408">Iron</keyword>
<name>A0AAD4Y032_9MAGN</name>
<evidence type="ECO:0000256" key="5">
    <source>
        <dbReference type="ARBA" id="ARBA00022617"/>
    </source>
</evidence>
<dbReference type="InterPro" id="IPR000823">
    <property type="entry name" value="Peroxidase_pln"/>
</dbReference>
<comment type="cofactor">
    <cofactor evidence="15 18">
        <name>Ca(2+)</name>
        <dbReference type="ChEBI" id="CHEBI:29108"/>
    </cofactor>
    <text evidence="15 18">Binds 2 calcium ions per subunit.</text>
</comment>
<feature type="binding site" evidence="14">
    <location>
        <position position="163"/>
    </location>
    <ligand>
        <name>substrate</name>
    </ligand>
</feature>
<evidence type="ECO:0000256" key="12">
    <source>
        <dbReference type="ARBA" id="ARBA00023324"/>
    </source>
</evidence>
<sequence length="320" mass="33990">MASISLYLVIVFSFVSLLFFSSHAQLSTNFYATTCPNLPTVVRGAMTQALNSDSRIAASLLRLFFHDCFVNGCDASILLDDTSTFTGEKNAGPNANSARGFGVIDTIKSQVEASCAGVVSCADILALAARDGVALQGGQSWTVSLGRRDARTASQTAANNQIPGPSSSLSTLVTMFSAKGFTAAEMTVLSGSHTIGQAGCASFRNHIYNQANIDPAFATTRRANCPSTSGSGDRNLAPLDIQTPTRFENTYFQNLVAQRGLLNSDQVLFNNGSQDALVRTYSQNNARFLADFAAAMVKMGNLSPASGTQTEIRTNCRRTN</sequence>
<feature type="chain" id="PRO_5041767847" description="Peroxidase" evidence="18">
    <location>
        <begin position="25"/>
        <end position="320"/>
    </location>
</feature>
<evidence type="ECO:0000313" key="20">
    <source>
        <dbReference type="EMBL" id="KAI3963311.1"/>
    </source>
</evidence>
<dbReference type="InterPro" id="IPR033905">
    <property type="entry name" value="Secretory_peroxidase"/>
</dbReference>
<feature type="binding site" evidence="15">
    <location>
        <position position="70"/>
    </location>
    <ligand>
        <name>Ca(2+)</name>
        <dbReference type="ChEBI" id="CHEBI:29108"/>
        <label>1</label>
    </ligand>
</feature>
<dbReference type="PROSITE" id="PS00436">
    <property type="entry name" value="PEROXIDASE_2"/>
    <property type="match status" value="1"/>
</dbReference>
<evidence type="ECO:0000256" key="13">
    <source>
        <dbReference type="PIRSR" id="PIRSR600823-1"/>
    </source>
</evidence>
<feature type="binding site" evidence="15">
    <location>
        <position position="88"/>
    </location>
    <ligand>
        <name>Ca(2+)</name>
        <dbReference type="ChEBI" id="CHEBI:29108"/>
        <label>1</label>
    </ligand>
</feature>
<feature type="disulfide bond" evidence="17">
    <location>
        <begin position="200"/>
        <end position="225"/>
    </location>
</feature>
<evidence type="ECO:0000256" key="9">
    <source>
        <dbReference type="ARBA" id="ARBA00023004"/>
    </source>
</evidence>
<evidence type="ECO:0000256" key="11">
    <source>
        <dbReference type="ARBA" id="ARBA00023180"/>
    </source>
</evidence>
<keyword evidence="5 18" id="KW-0349">Heme</keyword>
<dbReference type="Proteomes" id="UP001202328">
    <property type="component" value="Unassembled WGS sequence"/>
</dbReference>
<evidence type="ECO:0000256" key="18">
    <source>
        <dbReference type="RuleBase" id="RU362060"/>
    </source>
</evidence>
<dbReference type="EMBL" id="JAJJMB010000061">
    <property type="protein sequence ID" value="KAI3963311.1"/>
    <property type="molecule type" value="Genomic_DNA"/>
</dbReference>
<dbReference type="GO" id="GO:0140825">
    <property type="term" value="F:lactoperoxidase activity"/>
    <property type="evidence" value="ECO:0007669"/>
    <property type="project" value="UniProtKB-EC"/>
</dbReference>
<feature type="binding site" evidence="15">
    <location>
        <position position="67"/>
    </location>
    <ligand>
        <name>Ca(2+)</name>
        <dbReference type="ChEBI" id="CHEBI:29108"/>
        <label>1</label>
    </ligand>
</feature>
<keyword evidence="12 18" id="KW-0376">Hydrogen peroxide</keyword>
<comment type="function">
    <text evidence="18">Removal of H(2)O(2), oxidation of toxic reductants, biosynthesis and degradation of lignin, suberization, auxin catabolism, response to environmental stresses such as wounding, pathogen attack and oxidative stress.</text>
</comment>
<dbReference type="FunFam" id="1.10.520.10:FF:000001">
    <property type="entry name" value="Peroxidase"/>
    <property type="match status" value="1"/>
</dbReference>
<comment type="catalytic activity">
    <reaction evidence="1 18">
        <text>2 a phenolic donor + H2O2 = 2 a phenolic radical donor + 2 H2O</text>
        <dbReference type="Rhea" id="RHEA:56136"/>
        <dbReference type="ChEBI" id="CHEBI:15377"/>
        <dbReference type="ChEBI" id="CHEBI:16240"/>
        <dbReference type="ChEBI" id="CHEBI:139520"/>
        <dbReference type="ChEBI" id="CHEBI:139521"/>
        <dbReference type="EC" id="1.11.1.7"/>
    </reaction>
</comment>
<feature type="binding site" evidence="15">
    <location>
        <position position="243"/>
    </location>
    <ligand>
        <name>Ca(2+)</name>
        <dbReference type="ChEBI" id="CHEBI:29108"/>
        <label>2</label>
    </ligand>
</feature>
<feature type="site" description="Transition state stabilizer" evidence="16">
    <location>
        <position position="62"/>
    </location>
</feature>
<keyword evidence="18" id="KW-0732">Signal</keyword>
<dbReference type="CDD" id="cd00693">
    <property type="entry name" value="secretory_peroxidase"/>
    <property type="match status" value="1"/>
</dbReference>
<dbReference type="Pfam" id="PF00141">
    <property type="entry name" value="peroxidase"/>
    <property type="match status" value="1"/>
</dbReference>
<dbReference type="GO" id="GO:0042744">
    <property type="term" value="P:hydrogen peroxide catabolic process"/>
    <property type="evidence" value="ECO:0007669"/>
    <property type="project" value="UniProtKB-KW"/>
</dbReference>
<dbReference type="GO" id="GO:0020037">
    <property type="term" value="F:heme binding"/>
    <property type="evidence" value="ECO:0007669"/>
    <property type="project" value="UniProtKB-UniRule"/>
</dbReference>
<feature type="binding site" description="axial binding residue" evidence="15">
    <location>
        <position position="193"/>
    </location>
    <ligand>
        <name>heme b</name>
        <dbReference type="ChEBI" id="CHEBI:60344"/>
    </ligand>
    <ligandPart>
        <name>Fe</name>
        <dbReference type="ChEBI" id="CHEBI:18248"/>
    </ligandPart>
</feature>
<evidence type="ECO:0000256" key="6">
    <source>
        <dbReference type="ARBA" id="ARBA00022723"/>
    </source>
</evidence>
<feature type="domain" description="Plant heme peroxidase family profile" evidence="19">
    <location>
        <begin position="25"/>
        <end position="320"/>
    </location>
</feature>
<evidence type="ECO:0000256" key="17">
    <source>
        <dbReference type="PIRSR" id="PIRSR600823-5"/>
    </source>
</evidence>
<comment type="caution">
    <text evidence="20">The sequence shown here is derived from an EMBL/GenBank/DDBJ whole genome shotgun (WGS) entry which is preliminary data.</text>
</comment>
<organism evidence="20 21">
    <name type="scientific">Papaver atlanticum</name>
    <dbReference type="NCBI Taxonomy" id="357466"/>
    <lineage>
        <taxon>Eukaryota</taxon>
        <taxon>Viridiplantae</taxon>
        <taxon>Streptophyta</taxon>
        <taxon>Embryophyta</taxon>
        <taxon>Tracheophyta</taxon>
        <taxon>Spermatophyta</taxon>
        <taxon>Magnoliopsida</taxon>
        <taxon>Ranunculales</taxon>
        <taxon>Papaveraceae</taxon>
        <taxon>Papaveroideae</taxon>
        <taxon>Papaver</taxon>
    </lineage>
</organism>
<evidence type="ECO:0000256" key="7">
    <source>
        <dbReference type="ARBA" id="ARBA00022837"/>
    </source>
</evidence>
<dbReference type="SUPFAM" id="SSF48113">
    <property type="entry name" value="Heme-dependent peroxidases"/>
    <property type="match status" value="1"/>
</dbReference>
<dbReference type="PRINTS" id="PR00461">
    <property type="entry name" value="PLPEROXIDASE"/>
</dbReference>
<feature type="binding site" evidence="15">
    <location>
        <position position="74"/>
    </location>
    <ligand>
        <name>Ca(2+)</name>
        <dbReference type="ChEBI" id="CHEBI:29108"/>
        <label>1</label>
    </ligand>
</feature>
<dbReference type="EC" id="1.11.1.7" evidence="3 18"/>
<feature type="binding site" evidence="15">
    <location>
        <position position="72"/>
    </location>
    <ligand>
        <name>Ca(2+)</name>
        <dbReference type="ChEBI" id="CHEBI:29108"/>
        <label>1</label>
    </ligand>
</feature>
<reference evidence="20" key="1">
    <citation type="submission" date="2022-04" db="EMBL/GenBank/DDBJ databases">
        <title>A functionally conserved STORR gene fusion in Papaver species that diverged 16.8 million years ago.</title>
        <authorList>
            <person name="Catania T."/>
        </authorList>
    </citation>
    <scope>NUCLEOTIDE SEQUENCE</scope>
    <source>
        <strain evidence="20">S-188037</strain>
    </source>
</reference>
<feature type="binding site" evidence="15">
    <location>
        <position position="194"/>
    </location>
    <ligand>
        <name>Ca(2+)</name>
        <dbReference type="ChEBI" id="CHEBI:29108"/>
        <label>2</label>
    </ligand>
</feature>
<evidence type="ECO:0000256" key="2">
    <source>
        <dbReference type="ARBA" id="ARBA00006873"/>
    </source>
</evidence>
<comment type="subcellular location">
    <subcellularLocation>
        <location evidence="18">Secreted</location>
    </subcellularLocation>
</comment>
<dbReference type="InterPro" id="IPR010255">
    <property type="entry name" value="Haem_peroxidase_sf"/>
</dbReference>
<keyword evidence="6 15" id="KW-0479">Metal-binding</keyword>
<evidence type="ECO:0000256" key="15">
    <source>
        <dbReference type="PIRSR" id="PIRSR600823-3"/>
    </source>
</evidence>
<dbReference type="Gene3D" id="1.10.420.10">
    <property type="entry name" value="Peroxidase, domain 2"/>
    <property type="match status" value="1"/>
</dbReference>
<feature type="disulfide bond" evidence="17">
    <location>
        <begin position="68"/>
        <end position="73"/>
    </location>
</feature>
<feature type="signal peptide" evidence="18">
    <location>
        <begin position="1"/>
        <end position="24"/>
    </location>
</feature>
<comment type="similarity">
    <text evidence="18">Belongs to the peroxidase family. Classical plant (class III) peroxidase subfamily.</text>
</comment>
<dbReference type="GO" id="GO:0046872">
    <property type="term" value="F:metal ion binding"/>
    <property type="evidence" value="ECO:0007669"/>
    <property type="project" value="UniProtKB-UniRule"/>
</dbReference>
<dbReference type="FunFam" id="1.10.420.10:FF:000001">
    <property type="entry name" value="Peroxidase"/>
    <property type="match status" value="1"/>
</dbReference>
<comment type="similarity">
    <text evidence="2">Belongs to the peroxidase family. Ascorbate peroxidase subfamily.</text>
</comment>
<evidence type="ECO:0000256" key="1">
    <source>
        <dbReference type="ARBA" id="ARBA00000189"/>
    </source>
</evidence>
<dbReference type="InterPro" id="IPR019793">
    <property type="entry name" value="Peroxidases_heam-ligand_BS"/>
</dbReference>
<accession>A0AAD4Y032</accession>
<evidence type="ECO:0000256" key="14">
    <source>
        <dbReference type="PIRSR" id="PIRSR600823-2"/>
    </source>
</evidence>
<evidence type="ECO:0000256" key="10">
    <source>
        <dbReference type="ARBA" id="ARBA00023157"/>
    </source>
</evidence>
<dbReference type="InterPro" id="IPR002016">
    <property type="entry name" value="Haem_peroxidase"/>
</dbReference>
<dbReference type="PANTHER" id="PTHR31388:SF5">
    <property type="entry name" value="PEROXIDASE"/>
    <property type="match status" value="1"/>
</dbReference>
<evidence type="ECO:0000256" key="16">
    <source>
        <dbReference type="PIRSR" id="PIRSR600823-4"/>
    </source>
</evidence>